<keyword evidence="1" id="KW-0812">Transmembrane</keyword>
<feature type="domain" description="BIG2" evidence="2">
    <location>
        <begin position="432"/>
        <end position="508"/>
    </location>
</feature>
<name>A0A2S7SXA4_9BACT</name>
<protein>
    <recommendedName>
        <fullName evidence="2">BIG2 domain-containing protein</fullName>
    </recommendedName>
</protein>
<dbReference type="OrthoDB" id="641420at2"/>
<dbReference type="RefSeq" id="WP_105038130.1">
    <property type="nucleotide sequence ID" value="NZ_PPSL01000002.1"/>
</dbReference>
<dbReference type="InterPro" id="IPR008964">
    <property type="entry name" value="Invasin/intimin_cell_adhesion"/>
</dbReference>
<feature type="domain" description="BIG2" evidence="2">
    <location>
        <begin position="650"/>
        <end position="727"/>
    </location>
</feature>
<feature type="transmembrane region" description="Helical" evidence="1">
    <location>
        <begin position="12"/>
        <end position="32"/>
    </location>
</feature>
<proteinExistence type="predicted"/>
<dbReference type="EMBL" id="PPSL01000002">
    <property type="protein sequence ID" value="PQJ11251.1"/>
    <property type="molecule type" value="Genomic_DNA"/>
</dbReference>
<keyword evidence="1" id="KW-1133">Transmembrane helix</keyword>
<comment type="caution">
    <text evidence="3">The sequence shown here is derived from an EMBL/GenBank/DDBJ whole genome shotgun (WGS) entry which is preliminary data.</text>
</comment>
<dbReference type="SUPFAM" id="SSF49373">
    <property type="entry name" value="Invasin/intimin cell-adhesion fragments"/>
    <property type="match status" value="4"/>
</dbReference>
<dbReference type="InterPro" id="IPR003343">
    <property type="entry name" value="Big_2"/>
</dbReference>
<dbReference type="SMART" id="SM00635">
    <property type="entry name" value="BID_2"/>
    <property type="match status" value="6"/>
</dbReference>
<dbReference type="Gene3D" id="2.60.40.1080">
    <property type="match status" value="4"/>
</dbReference>
<dbReference type="Pfam" id="PF18962">
    <property type="entry name" value="Por_Secre_tail"/>
    <property type="match status" value="1"/>
</dbReference>
<organism evidence="3 4">
    <name type="scientific">Flavipsychrobacter stenotrophus</name>
    <dbReference type="NCBI Taxonomy" id="2077091"/>
    <lineage>
        <taxon>Bacteria</taxon>
        <taxon>Pseudomonadati</taxon>
        <taxon>Bacteroidota</taxon>
        <taxon>Chitinophagia</taxon>
        <taxon>Chitinophagales</taxon>
        <taxon>Chitinophagaceae</taxon>
        <taxon>Flavipsychrobacter</taxon>
    </lineage>
</organism>
<evidence type="ECO:0000313" key="4">
    <source>
        <dbReference type="Proteomes" id="UP000239872"/>
    </source>
</evidence>
<evidence type="ECO:0000259" key="2">
    <source>
        <dbReference type="SMART" id="SM00635"/>
    </source>
</evidence>
<dbReference type="NCBIfam" id="TIGR04183">
    <property type="entry name" value="Por_Secre_tail"/>
    <property type="match status" value="1"/>
</dbReference>
<feature type="domain" description="BIG2" evidence="2">
    <location>
        <begin position="510"/>
        <end position="581"/>
    </location>
</feature>
<feature type="domain" description="BIG2" evidence="2">
    <location>
        <begin position="142"/>
        <end position="218"/>
    </location>
</feature>
<gene>
    <name evidence="3" type="ORF">CJD36_005450</name>
</gene>
<evidence type="ECO:0000256" key="1">
    <source>
        <dbReference type="SAM" id="Phobius"/>
    </source>
</evidence>
<evidence type="ECO:0000313" key="3">
    <source>
        <dbReference type="EMBL" id="PQJ11251.1"/>
    </source>
</evidence>
<accession>A0A2S7SXA4</accession>
<sequence length="1450" mass="147494">MKHFFTAGHLRFIAVTIVLMVMSYAGMGQKIFTPASNNNIAGGNTYCQNVTASALIYTYNTCNTGSGSSIGTFITIKWYKNSVNSTTGGTVVSTTIVRSALTATGSSNYQPATSVVGTLYYYCIITWTDAGTCNSSGSVTSTTVAVTVSPTPDVITGSTTGCVGTSSTLYNTVAGGIWSSNSTSIATITSTGTVGAVAAGSTTITYAIGSCRATTPFTVISTPATITGTNIICENAVTAFSTTNTGGTWTSANAAVATVDASSPVNVTGVTAGTTTISYVISPTCYATRSVTVNTAPAAITGATAACTGTSTNLANTVGGGTWVSSATAKATITATGIVSAVAAGSTTISYTIGSCRATLAFTVNATPGSITGSNTICQGAITTFTNGTAGGAWSTANSATATVNGSSPVGITGIAAGSTTISYTMPTGCFATRGITVNTAPAAITGASSACLGSAVTLNNTVGGGTWTSSNTAKATINSSGRVTTVANGTTTISYAIGSCTATLPFTTLITPPAISGAATNQCAGTTRTYTNTAVGGTWSSNNSAIASINASTGVLTGVAAGSATITYATGCGAPATRAVTIIANPSAIAGSTTLCTGVVNTLTNTEPSGVWTSSNTAVATINATTGAVLPIAPGGTIITYTLGGACSATTTVTVNTQPSAITGATHICMPAAITLSNTLAGGAWTSENTTIASIDASTGCVTGITAGLANITYTSNGCFATTSVTTSATPTATLSPVTNPCVNYATTVGFTGTNGATITYNADGGTNLTQVLTGGSFTINTGNLNTARTYNLVSVNDAFCSAAINTSAIVTPVPMRWVGGTTGHEDEWAEANNWSCGAVPDSASDVTLPSGINRIPVIATGASATVKSLTIEAGASVIASTGAILNVKSAFINNSRVEGSGVLKLNGSAAQTITGTGTVDNMEVANNAGVTISTGAKVTIIKALTVSEGAFNTNDSLVLSSDSVATARINELTSGTSVTGKIKIEQYIPGGYRRYRFVSHPFNSAISLSQVQKYIDITGVGGAANGFTSTSSNASSVFRLDPYTSNSTLGYDPGWKPFTKINNSAADTNKFQRYQGLRLFVRGAKGQGLGYAFLYHPSPVTIAMTGTINQGAQLVTLAKGIDSTQDYNMVGNPYPSPIDIGTILYNAKIAGKITGSAFYVWNPAMSAGGQYMAIPIGTSAPIPYSIQALTSFQVRAAYDSAQILFSENNKTAGADNELFKESKNVISLKVYDTNYHLYDMLQISYNNAATDEEDRNFDAGKPTGTDFAFYSLSNSNRKLAIDTRPFTPSKAIALGISSAYTQEYIIVAENVPVTGDTPLYLHDKQLEKFVLLQQGSEYRFAITKNKETQGNERFELIAKPQPAVAKVNIKVQLTPNPATDEVNIAYSTGNTAAVSVSVMDMSGVSVYHVSNAGGNGNVHIPLKDLAAGIYLVEVTSGAMKSTHRLVKE</sequence>
<keyword evidence="4" id="KW-1185">Reference proteome</keyword>
<dbReference type="InterPro" id="IPR026444">
    <property type="entry name" value="Secre_tail"/>
</dbReference>
<feature type="domain" description="BIG2" evidence="2">
    <location>
        <begin position="289"/>
        <end position="363"/>
    </location>
</feature>
<keyword evidence="1" id="KW-0472">Membrane</keyword>
<feature type="domain" description="BIG2" evidence="2">
    <location>
        <begin position="365"/>
        <end position="431"/>
    </location>
</feature>
<reference evidence="3 4" key="1">
    <citation type="submission" date="2018-01" db="EMBL/GenBank/DDBJ databases">
        <title>A novel member of the phylum Bacteroidetes isolated from glacier ice.</title>
        <authorList>
            <person name="Liu Q."/>
            <person name="Xin Y.-H."/>
        </authorList>
    </citation>
    <scope>NUCLEOTIDE SEQUENCE [LARGE SCALE GENOMIC DNA]</scope>
    <source>
        <strain evidence="3 4">RB1R16</strain>
    </source>
</reference>
<dbReference type="Proteomes" id="UP000239872">
    <property type="component" value="Unassembled WGS sequence"/>
</dbReference>